<dbReference type="SMART" id="SM00192">
    <property type="entry name" value="LDLa"/>
    <property type="match status" value="4"/>
</dbReference>
<dbReference type="InterPro" id="IPR018097">
    <property type="entry name" value="EGF_Ca-bd_CS"/>
</dbReference>
<dbReference type="InterPro" id="IPR026823">
    <property type="entry name" value="cEGF"/>
</dbReference>
<evidence type="ECO:0000256" key="12">
    <source>
        <dbReference type="PROSITE-ProRule" id="PRU00124"/>
    </source>
</evidence>
<feature type="disulfide bond" evidence="12">
    <location>
        <begin position="247"/>
        <end position="265"/>
    </location>
</feature>
<dbReference type="InterPro" id="IPR002172">
    <property type="entry name" value="LDrepeatLR_classA_rpt"/>
</dbReference>
<feature type="disulfide bond" evidence="12">
    <location>
        <begin position="198"/>
        <end position="210"/>
    </location>
</feature>
<feature type="disulfide bond" evidence="12">
    <location>
        <begin position="205"/>
        <end position="223"/>
    </location>
</feature>
<feature type="domain" description="EGF-like" evidence="13">
    <location>
        <begin position="276"/>
        <end position="317"/>
    </location>
</feature>
<dbReference type="EMBL" id="JAPWTK010000277">
    <property type="protein sequence ID" value="KAJ8943772.1"/>
    <property type="molecule type" value="Genomic_DNA"/>
</dbReference>
<dbReference type="InterPro" id="IPR036055">
    <property type="entry name" value="LDL_receptor-like_sf"/>
</dbReference>
<sequence>MIVGTTLMKTHCIVLRELVHRTALGVPITDAFPLHGIAMEMMTVEMGLMNHQSIVKVTDERALVIYSHATMVTVSQGYTFATVITTVWIIAMKIADMNVVNDRKCDEETEFTCEANKDWGRAQCIPRKWLCDGDPDCVDGADENSTLHHCATPQPCSEDQFTCANGRCINKGWLCDHDNDCGDGTDEGKECNSKYKTCSPQEFTCQNFKCIRNQYRCDGEDDCGDHSDEVNCKKENTTCANPGQFRCNNGHCIDYHLVCNKVSDCSDDSDEPLHCNVDECAKVEIHQCGHKCIDTPTGYYCECNQGYKLLEDGKACADIDECIEKPGVCSQYCSNTPGSYYCKV</sequence>
<dbReference type="InterPro" id="IPR001881">
    <property type="entry name" value="EGF-like_Ca-bd_dom"/>
</dbReference>
<feature type="disulfide bond" evidence="12">
    <location>
        <begin position="156"/>
        <end position="168"/>
    </location>
</feature>
<keyword evidence="9" id="KW-0675">Receptor</keyword>
<dbReference type="GO" id="GO:0006898">
    <property type="term" value="P:receptor-mediated endocytosis"/>
    <property type="evidence" value="ECO:0007669"/>
    <property type="project" value="TreeGrafter"/>
</dbReference>
<dbReference type="FunFam" id="4.10.400.10:FF:000172">
    <property type="entry name" value="Low-density lipoprotein receptor-related protein"/>
    <property type="match status" value="1"/>
</dbReference>
<dbReference type="Proteomes" id="UP001162162">
    <property type="component" value="Unassembled WGS sequence"/>
</dbReference>
<dbReference type="PANTHER" id="PTHR22722">
    <property type="entry name" value="LOW-DENSITY LIPOPROTEIN RECEPTOR-RELATED PROTEIN 2-RELATED"/>
    <property type="match status" value="1"/>
</dbReference>
<feature type="disulfide bond" evidence="12">
    <location>
        <begin position="163"/>
        <end position="181"/>
    </location>
</feature>
<feature type="disulfide bond" evidence="12">
    <location>
        <begin position="217"/>
        <end position="232"/>
    </location>
</feature>
<dbReference type="GO" id="GO:0043235">
    <property type="term" value="C:receptor complex"/>
    <property type="evidence" value="ECO:0007669"/>
    <property type="project" value="TreeGrafter"/>
</dbReference>
<evidence type="ECO:0000256" key="11">
    <source>
        <dbReference type="PROSITE-ProRule" id="PRU00076"/>
    </source>
</evidence>
<dbReference type="PROSITE" id="PS00010">
    <property type="entry name" value="ASX_HYDROXYL"/>
    <property type="match status" value="1"/>
</dbReference>
<dbReference type="SUPFAM" id="SSF57196">
    <property type="entry name" value="EGF/Laminin"/>
    <property type="match status" value="1"/>
</dbReference>
<keyword evidence="3" id="KW-0812">Transmembrane</keyword>
<dbReference type="PRINTS" id="PR00261">
    <property type="entry name" value="LDLRECEPTOR"/>
</dbReference>
<evidence type="ECO:0000256" key="7">
    <source>
        <dbReference type="ARBA" id="ARBA00023136"/>
    </source>
</evidence>
<name>A0AAV8XYM3_9CUCU</name>
<evidence type="ECO:0000256" key="8">
    <source>
        <dbReference type="ARBA" id="ARBA00023157"/>
    </source>
</evidence>
<evidence type="ECO:0000256" key="4">
    <source>
        <dbReference type="ARBA" id="ARBA00022729"/>
    </source>
</evidence>
<dbReference type="SUPFAM" id="SSF57424">
    <property type="entry name" value="LDL receptor-like module"/>
    <property type="match status" value="4"/>
</dbReference>
<evidence type="ECO:0000256" key="9">
    <source>
        <dbReference type="ARBA" id="ARBA00023170"/>
    </source>
</evidence>
<organism evidence="14 15">
    <name type="scientific">Aromia moschata</name>
    <dbReference type="NCBI Taxonomy" id="1265417"/>
    <lineage>
        <taxon>Eukaryota</taxon>
        <taxon>Metazoa</taxon>
        <taxon>Ecdysozoa</taxon>
        <taxon>Arthropoda</taxon>
        <taxon>Hexapoda</taxon>
        <taxon>Insecta</taxon>
        <taxon>Pterygota</taxon>
        <taxon>Neoptera</taxon>
        <taxon>Endopterygota</taxon>
        <taxon>Coleoptera</taxon>
        <taxon>Polyphaga</taxon>
        <taxon>Cucujiformia</taxon>
        <taxon>Chrysomeloidea</taxon>
        <taxon>Cerambycidae</taxon>
        <taxon>Cerambycinae</taxon>
        <taxon>Callichromatini</taxon>
        <taxon>Aromia</taxon>
    </lineage>
</organism>
<dbReference type="CDD" id="cd00112">
    <property type="entry name" value="LDLa"/>
    <property type="match status" value="4"/>
</dbReference>
<dbReference type="Pfam" id="PF12662">
    <property type="entry name" value="cEGF"/>
    <property type="match status" value="1"/>
</dbReference>
<dbReference type="PROSITE" id="PS50026">
    <property type="entry name" value="EGF_3"/>
    <property type="match status" value="1"/>
</dbReference>
<dbReference type="FunFam" id="4.10.400.10:FF:000181">
    <property type="entry name" value="Low-density lipoprotein RecePtor related"/>
    <property type="match status" value="1"/>
</dbReference>
<comment type="caution">
    <text evidence="14">The sequence shown here is derived from an EMBL/GenBank/DDBJ whole genome shotgun (WGS) entry which is preliminary data.</text>
</comment>
<dbReference type="GO" id="GO:0005509">
    <property type="term" value="F:calcium ion binding"/>
    <property type="evidence" value="ECO:0007669"/>
    <property type="project" value="InterPro"/>
</dbReference>
<dbReference type="PROSITE" id="PS01187">
    <property type="entry name" value="EGF_CA"/>
    <property type="match status" value="1"/>
</dbReference>
<keyword evidence="7" id="KW-0472">Membrane</keyword>
<dbReference type="Pfam" id="PF00057">
    <property type="entry name" value="Ldl_recept_a"/>
    <property type="match status" value="4"/>
</dbReference>
<comment type="caution">
    <text evidence="11">Lacks conserved residue(s) required for the propagation of feature annotation.</text>
</comment>
<proteinExistence type="predicted"/>
<keyword evidence="6" id="KW-1133">Transmembrane helix</keyword>
<dbReference type="FunFam" id="2.10.25.10:FF:000037">
    <property type="entry name" value="Signal peptide, CUB domain and EGF-like domain-containing 2"/>
    <property type="match status" value="1"/>
</dbReference>
<evidence type="ECO:0000256" key="1">
    <source>
        <dbReference type="ARBA" id="ARBA00004167"/>
    </source>
</evidence>
<keyword evidence="8 12" id="KW-1015">Disulfide bond</keyword>
<dbReference type="InterPro" id="IPR000152">
    <property type="entry name" value="EGF-type_Asp/Asn_hydroxyl_site"/>
</dbReference>
<keyword evidence="10" id="KW-0325">Glycoprotein</keyword>
<dbReference type="Gene3D" id="4.10.400.10">
    <property type="entry name" value="Low-density Lipoprotein Receptor"/>
    <property type="match status" value="4"/>
</dbReference>
<evidence type="ECO:0000256" key="3">
    <source>
        <dbReference type="ARBA" id="ARBA00022692"/>
    </source>
</evidence>
<keyword evidence="15" id="KW-1185">Reference proteome</keyword>
<dbReference type="InterPro" id="IPR051221">
    <property type="entry name" value="LDLR-related"/>
</dbReference>
<reference evidence="14" key="1">
    <citation type="journal article" date="2023" name="Insect Mol. Biol.">
        <title>Genome sequencing provides insights into the evolution of gene families encoding plant cell wall-degrading enzymes in longhorned beetles.</title>
        <authorList>
            <person name="Shin N.R."/>
            <person name="Okamura Y."/>
            <person name="Kirsch R."/>
            <person name="Pauchet Y."/>
        </authorList>
    </citation>
    <scope>NUCLEOTIDE SEQUENCE</scope>
    <source>
        <strain evidence="14">AMC_N1</strain>
    </source>
</reference>
<dbReference type="GO" id="GO:0016324">
    <property type="term" value="C:apical plasma membrane"/>
    <property type="evidence" value="ECO:0007669"/>
    <property type="project" value="TreeGrafter"/>
</dbReference>
<evidence type="ECO:0000256" key="6">
    <source>
        <dbReference type="ARBA" id="ARBA00022989"/>
    </source>
</evidence>
<dbReference type="FunFam" id="4.10.400.10:FF:000004">
    <property type="entry name" value="Low-density lipoprotein receptor-related protein 1"/>
    <property type="match status" value="1"/>
</dbReference>
<keyword evidence="4" id="KW-0732">Signal</keyword>
<dbReference type="SMART" id="SM00181">
    <property type="entry name" value="EGF"/>
    <property type="match status" value="3"/>
</dbReference>
<dbReference type="PANTHER" id="PTHR22722:SF14">
    <property type="entry name" value="MEGALIN, ISOFORM A"/>
    <property type="match status" value="1"/>
</dbReference>
<evidence type="ECO:0000313" key="15">
    <source>
        <dbReference type="Proteomes" id="UP001162162"/>
    </source>
</evidence>
<dbReference type="InterPro" id="IPR000742">
    <property type="entry name" value="EGF"/>
</dbReference>
<comment type="subcellular location">
    <subcellularLocation>
        <location evidence="1">Membrane</location>
        <topology evidence="1">Single-pass membrane protein</topology>
    </subcellularLocation>
</comment>
<evidence type="ECO:0000259" key="13">
    <source>
        <dbReference type="PROSITE" id="PS50026"/>
    </source>
</evidence>
<evidence type="ECO:0000256" key="5">
    <source>
        <dbReference type="ARBA" id="ARBA00022737"/>
    </source>
</evidence>
<evidence type="ECO:0000256" key="2">
    <source>
        <dbReference type="ARBA" id="ARBA00022536"/>
    </source>
</evidence>
<dbReference type="PROSITE" id="PS50068">
    <property type="entry name" value="LDLRA_2"/>
    <property type="match status" value="4"/>
</dbReference>
<dbReference type="SMART" id="SM00179">
    <property type="entry name" value="EGF_CA"/>
    <property type="match status" value="2"/>
</dbReference>
<dbReference type="GO" id="GO:0042562">
    <property type="term" value="F:hormone binding"/>
    <property type="evidence" value="ECO:0007669"/>
    <property type="project" value="TreeGrafter"/>
</dbReference>
<protein>
    <recommendedName>
        <fullName evidence="13">EGF-like domain-containing protein</fullName>
    </recommendedName>
</protein>
<dbReference type="PROSITE" id="PS01186">
    <property type="entry name" value="EGF_2"/>
    <property type="match status" value="1"/>
</dbReference>
<evidence type="ECO:0000313" key="14">
    <source>
        <dbReference type="EMBL" id="KAJ8943772.1"/>
    </source>
</evidence>
<dbReference type="Gene3D" id="2.10.25.10">
    <property type="entry name" value="Laminin"/>
    <property type="match status" value="2"/>
</dbReference>
<keyword evidence="2 11" id="KW-0245">EGF-like domain</keyword>
<gene>
    <name evidence="14" type="ORF">NQ318_011984</name>
</gene>
<dbReference type="InterPro" id="IPR023415">
    <property type="entry name" value="LDLR_class-A_CS"/>
</dbReference>
<accession>A0AAV8XYM3</accession>
<keyword evidence="5" id="KW-0677">Repeat</keyword>
<dbReference type="PROSITE" id="PS01209">
    <property type="entry name" value="LDLRA_1"/>
    <property type="match status" value="3"/>
</dbReference>
<evidence type="ECO:0000256" key="10">
    <source>
        <dbReference type="ARBA" id="ARBA00023180"/>
    </source>
</evidence>
<dbReference type="AlphaFoldDB" id="A0AAV8XYM3"/>